<dbReference type="SUPFAM" id="SSF88697">
    <property type="entry name" value="PUA domain-like"/>
    <property type="match status" value="1"/>
</dbReference>
<keyword evidence="6" id="KW-1185">Reference proteome</keyword>
<reference evidence="5 6" key="1">
    <citation type="submission" date="2019-01" db="EMBL/GenBank/DDBJ databases">
        <title>Intercellular communication is required for trap formation in the nematode-trapping fungus Duddingtonia flagrans.</title>
        <authorList>
            <person name="Youssar L."/>
            <person name="Wernet V."/>
            <person name="Hensel N."/>
            <person name="Hildebrandt H.-G."/>
            <person name="Fischer R."/>
        </authorList>
    </citation>
    <scope>NUCLEOTIDE SEQUENCE [LARGE SCALE GENOMIC DNA]</scope>
    <source>
        <strain evidence="5 6">CBS H-5679</strain>
    </source>
</reference>
<dbReference type="GO" id="GO:0016567">
    <property type="term" value="P:protein ubiquitination"/>
    <property type="evidence" value="ECO:0007669"/>
    <property type="project" value="TreeGrafter"/>
</dbReference>
<dbReference type="Pfam" id="PF02182">
    <property type="entry name" value="SAD_SRA"/>
    <property type="match status" value="1"/>
</dbReference>
<dbReference type="PROSITE" id="PS51015">
    <property type="entry name" value="YDG"/>
    <property type="match status" value="1"/>
</dbReference>
<dbReference type="PANTHER" id="PTHR14140:SF27">
    <property type="entry name" value="OS04G0289800 PROTEIN"/>
    <property type="match status" value="1"/>
</dbReference>
<gene>
    <name evidence="5" type="ORF">DFL_008983</name>
</gene>
<evidence type="ECO:0000313" key="5">
    <source>
        <dbReference type="EMBL" id="RVD81106.1"/>
    </source>
</evidence>
<comment type="caution">
    <text evidence="5">The sequence shown here is derived from an EMBL/GenBank/DDBJ whole genome shotgun (WGS) entry which is preliminary data.</text>
</comment>
<feature type="compositionally biased region" description="Acidic residues" evidence="3">
    <location>
        <begin position="365"/>
        <end position="377"/>
    </location>
</feature>
<dbReference type="VEuPathDB" id="FungiDB:DFL_008983"/>
<proteinExistence type="predicted"/>
<name>A0A436ZQL9_ARTFL</name>
<dbReference type="AlphaFoldDB" id="A0A436ZQL9"/>
<dbReference type="Proteomes" id="UP000283090">
    <property type="component" value="Unassembled WGS sequence"/>
</dbReference>
<dbReference type="InterPro" id="IPR015947">
    <property type="entry name" value="PUA-like_sf"/>
</dbReference>
<dbReference type="InterPro" id="IPR045134">
    <property type="entry name" value="UHRF1/2-like"/>
</dbReference>
<dbReference type="EMBL" id="SAEB01000012">
    <property type="protein sequence ID" value="RVD81106.1"/>
    <property type="molecule type" value="Genomic_DNA"/>
</dbReference>
<evidence type="ECO:0000256" key="1">
    <source>
        <dbReference type="ARBA" id="ARBA00023242"/>
    </source>
</evidence>
<dbReference type="Gene3D" id="2.30.280.10">
    <property type="entry name" value="SRA-YDG"/>
    <property type="match status" value="1"/>
</dbReference>
<dbReference type="GO" id="GO:0061630">
    <property type="term" value="F:ubiquitin protein ligase activity"/>
    <property type="evidence" value="ECO:0007669"/>
    <property type="project" value="TreeGrafter"/>
</dbReference>
<evidence type="ECO:0000259" key="4">
    <source>
        <dbReference type="PROSITE" id="PS51015"/>
    </source>
</evidence>
<feature type="region of interest" description="Disordered" evidence="3">
    <location>
        <begin position="346"/>
        <end position="377"/>
    </location>
</feature>
<sequence>MDTFTPYPRLPVPEQHLAFPSNSNDNDASDVLDLIAKNEIIGVLENDADGITSNYVWCDPSESDRSLSNIILTEIKHLRLEGLVTLNEINLARDIILEMVGQSDIHTSLLHDYEGRGGEGAERYKFVLACLEERAEYLGLLPQTMPLDRPQLVYPASPAQRSNVPKAKSQPVQTIFGYVNGINIGDSWKGRKQITKVGLHCRPQGSVHGRKEEGVFSLIIAGAYKEDRNHGCDITFTGVGGCDGSNATKKVAQGSKISIEDLTVGPRASNTENCALAKSASTGKPIRVIANLDANLSFCQNAKGFTFIGLWKVSGSFVHRNGKGVNVLRFELSPFDERTRTYVLESIEASPPLGPSEASTGDGGVADDDDDDAIVID</sequence>
<comment type="subcellular location">
    <subcellularLocation>
        <location evidence="2">Nucleus</location>
    </subcellularLocation>
</comment>
<dbReference type="OrthoDB" id="2270193at2759"/>
<evidence type="ECO:0000313" key="6">
    <source>
        <dbReference type="Proteomes" id="UP000283090"/>
    </source>
</evidence>
<accession>A0A436ZQL9</accession>
<evidence type="ECO:0000256" key="3">
    <source>
        <dbReference type="SAM" id="MobiDB-lite"/>
    </source>
</evidence>
<organism evidence="5 6">
    <name type="scientific">Arthrobotrys flagrans</name>
    <name type="common">Nematode-trapping fungus</name>
    <name type="synonym">Trichothecium flagrans</name>
    <dbReference type="NCBI Taxonomy" id="97331"/>
    <lineage>
        <taxon>Eukaryota</taxon>
        <taxon>Fungi</taxon>
        <taxon>Dikarya</taxon>
        <taxon>Ascomycota</taxon>
        <taxon>Pezizomycotina</taxon>
        <taxon>Orbiliomycetes</taxon>
        <taxon>Orbiliales</taxon>
        <taxon>Orbiliaceae</taxon>
        <taxon>Arthrobotrys</taxon>
    </lineage>
</organism>
<protein>
    <recommendedName>
        <fullName evidence="4">YDG domain-containing protein</fullName>
    </recommendedName>
</protein>
<dbReference type="SMART" id="SM00466">
    <property type="entry name" value="SRA"/>
    <property type="match status" value="1"/>
</dbReference>
<dbReference type="STRING" id="97331.A0A436ZQL9"/>
<keyword evidence="1 2" id="KW-0539">Nucleus</keyword>
<dbReference type="InterPro" id="IPR036987">
    <property type="entry name" value="SRA-YDG_sf"/>
</dbReference>
<dbReference type="PANTHER" id="PTHR14140">
    <property type="entry name" value="E3 UBIQUITIN-PROTEIN LIGASE UHRF-RELATED"/>
    <property type="match status" value="1"/>
</dbReference>
<dbReference type="InterPro" id="IPR003105">
    <property type="entry name" value="SRA_YDG"/>
</dbReference>
<dbReference type="GO" id="GO:0005634">
    <property type="term" value="C:nucleus"/>
    <property type="evidence" value="ECO:0007669"/>
    <property type="project" value="UniProtKB-SubCell"/>
</dbReference>
<dbReference type="RefSeq" id="XP_067486650.1">
    <property type="nucleotide sequence ID" value="XM_067638797.1"/>
</dbReference>
<feature type="domain" description="YDG" evidence="4">
    <location>
        <begin position="177"/>
        <end position="334"/>
    </location>
</feature>
<evidence type="ECO:0000256" key="2">
    <source>
        <dbReference type="PROSITE-ProRule" id="PRU00358"/>
    </source>
</evidence>
<dbReference type="GO" id="GO:0044027">
    <property type="term" value="P:negative regulation of gene expression via chromosomal CpG island methylation"/>
    <property type="evidence" value="ECO:0007669"/>
    <property type="project" value="TreeGrafter"/>
</dbReference>
<dbReference type="GeneID" id="93591294"/>